<evidence type="ECO:0000313" key="4">
    <source>
        <dbReference type="EMBL" id="KAK9541073.1"/>
    </source>
</evidence>
<accession>A0AAW1G316</accession>
<evidence type="ECO:0000313" key="5">
    <source>
        <dbReference type="Proteomes" id="UP001488805"/>
    </source>
</evidence>
<dbReference type="EMBL" id="JBCEZU010000002">
    <property type="protein sequence ID" value="KAK9541073.1"/>
    <property type="molecule type" value="Genomic_DNA"/>
</dbReference>
<dbReference type="Proteomes" id="UP001488805">
    <property type="component" value="Unassembled WGS sequence"/>
</dbReference>
<evidence type="ECO:0000256" key="1">
    <source>
        <dbReference type="ARBA" id="ARBA00038142"/>
    </source>
</evidence>
<feature type="region of interest" description="Disordered" evidence="2">
    <location>
        <begin position="454"/>
        <end position="555"/>
    </location>
</feature>
<protein>
    <recommendedName>
        <fullName evidence="3">Spermatogenesis-associated protein 2 PUB-like domain-containing protein</fullName>
    </recommendedName>
</protein>
<dbReference type="PANTHER" id="PTHR15326">
    <property type="entry name" value="SPERMATOGENESIS-ASSOCIATED PROTEIN 2/TAMOZHENNIC"/>
    <property type="match status" value="1"/>
</dbReference>
<keyword evidence="5" id="KW-1185">Reference proteome</keyword>
<dbReference type="PANTHER" id="PTHR15326:SF9">
    <property type="entry name" value="SPERMATOGENESIS-ASSOCIATED PROTEIN 2"/>
    <property type="match status" value="1"/>
</dbReference>
<sequence length="571" mass="64228">MKDGHRTEEQAEVSRQEVYEDYVNHYLQPCPEVRPCCDPSLLKKAAQYLLREPEPRETYTVFPFYQAVRQDCISQNTYGRKHLNAFIKATELLETICVNLFVQPWKKEIKTLKTFTGPFIYCLLPVLSSSTIQSVLGSIGYLPHTDTPQSEYRLSEDANPDRAMLLGFELLLARVECDHLLKILEKDQLGPQEFLEVLQRRMGSTKLDEPTEKKTIIGQKEEENKKMEEVPLYLDTRLAVKPQPKPRCCHLIGIDQSIMEMQMTYPDLAFRGRPLLPDKHQRANSSSKDVPTISANDNSGDSKAAEVPKIECIKGTKVSATTIRSKNYGSKADEVFGDDCRGTGCNDMHSGEPAAGDTNSSHNTDGSRDDGELRGPQAISLHITLRAAAKAEQSLKHGEAQPTAEPPAWTEQQTVADLQNKRPANPKLPSLSSTDEVQELRKLAESMCQFHVQETKKEVKRKEENKREEGNTNKERSQTQREANTEGEAEEENLGKPASRSSQFDPAMMEEQKQHTVCHHSTLAASTADCQSCTGGDNTEQQEVEDTVRAETGRDEEQLTKSFVIVEHHKK</sequence>
<evidence type="ECO:0000256" key="2">
    <source>
        <dbReference type="SAM" id="MobiDB-lite"/>
    </source>
</evidence>
<comment type="similarity">
    <text evidence="1">Belongs to the SPATA2 family.</text>
</comment>
<feature type="compositionally biased region" description="Polar residues" evidence="2">
    <location>
        <begin position="523"/>
        <end position="539"/>
    </location>
</feature>
<feature type="compositionally biased region" description="Polar residues" evidence="2">
    <location>
        <begin position="283"/>
        <end position="301"/>
    </location>
</feature>
<feature type="compositionally biased region" description="Basic and acidic residues" evidence="2">
    <location>
        <begin position="546"/>
        <end position="555"/>
    </location>
</feature>
<gene>
    <name evidence="4" type="ORF">VZT92_001148</name>
</gene>
<feature type="region of interest" description="Disordered" evidence="2">
    <location>
        <begin position="275"/>
        <end position="305"/>
    </location>
</feature>
<feature type="region of interest" description="Disordered" evidence="2">
    <location>
        <begin position="347"/>
        <end position="374"/>
    </location>
</feature>
<feature type="domain" description="Spermatogenesis-associated protein 2 PUB-like" evidence="3">
    <location>
        <begin position="34"/>
        <end position="205"/>
    </location>
</feature>
<evidence type="ECO:0000259" key="3">
    <source>
        <dbReference type="Pfam" id="PF21388"/>
    </source>
</evidence>
<comment type="caution">
    <text evidence="4">The sequence shown here is derived from an EMBL/GenBank/DDBJ whole genome shotgun (WGS) entry which is preliminary data.</text>
</comment>
<name>A0AAW1G316_ZOAVI</name>
<feature type="region of interest" description="Disordered" evidence="2">
    <location>
        <begin position="390"/>
        <end position="409"/>
    </location>
</feature>
<dbReference type="Pfam" id="PF21388">
    <property type="entry name" value="SPATA2_PUB-like"/>
    <property type="match status" value="1"/>
</dbReference>
<dbReference type="AlphaFoldDB" id="A0AAW1G316"/>
<dbReference type="Gene3D" id="1.20.58.2190">
    <property type="match status" value="1"/>
</dbReference>
<reference evidence="4 5" key="1">
    <citation type="journal article" date="2024" name="Genome Biol. Evol.">
        <title>Chromosome-level genome assembly of the viviparous eelpout Zoarces viviparus.</title>
        <authorList>
            <person name="Fuhrmann N."/>
            <person name="Brasseur M.V."/>
            <person name="Bakowski C.E."/>
            <person name="Podsiadlowski L."/>
            <person name="Prost S."/>
            <person name="Krehenwinkel H."/>
            <person name="Mayer C."/>
        </authorList>
    </citation>
    <scope>NUCLEOTIDE SEQUENCE [LARGE SCALE GENOMIC DNA]</scope>
    <source>
        <strain evidence="4">NO-MEL_2022_Ind0_liver</strain>
    </source>
</reference>
<proteinExistence type="inferred from homology"/>
<dbReference type="GO" id="GO:0005737">
    <property type="term" value="C:cytoplasm"/>
    <property type="evidence" value="ECO:0007669"/>
    <property type="project" value="TreeGrafter"/>
</dbReference>
<dbReference type="InterPro" id="IPR048839">
    <property type="entry name" value="SPATA2_PUB-like"/>
</dbReference>
<feature type="compositionally biased region" description="Basic and acidic residues" evidence="2">
    <location>
        <begin position="454"/>
        <end position="479"/>
    </location>
</feature>
<organism evidence="4 5">
    <name type="scientific">Zoarces viviparus</name>
    <name type="common">Viviparous eelpout</name>
    <name type="synonym">Blennius viviparus</name>
    <dbReference type="NCBI Taxonomy" id="48416"/>
    <lineage>
        <taxon>Eukaryota</taxon>
        <taxon>Metazoa</taxon>
        <taxon>Chordata</taxon>
        <taxon>Craniata</taxon>
        <taxon>Vertebrata</taxon>
        <taxon>Euteleostomi</taxon>
        <taxon>Actinopterygii</taxon>
        <taxon>Neopterygii</taxon>
        <taxon>Teleostei</taxon>
        <taxon>Neoteleostei</taxon>
        <taxon>Acanthomorphata</taxon>
        <taxon>Eupercaria</taxon>
        <taxon>Perciformes</taxon>
        <taxon>Cottioidei</taxon>
        <taxon>Zoarcales</taxon>
        <taxon>Zoarcidae</taxon>
        <taxon>Zoarcinae</taxon>
        <taxon>Zoarces</taxon>
    </lineage>
</organism>